<dbReference type="Pfam" id="PF18940">
    <property type="entry name" value="DUF5687"/>
    <property type="match status" value="1"/>
</dbReference>
<protein>
    <recommendedName>
        <fullName evidence="4">ABC-2 type transport system permease protein</fullName>
    </recommendedName>
</protein>
<accession>A0A7X8SQI1</accession>
<gene>
    <name evidence="2" type="ORF">HGP29_25375</name>
</gene>
<feature type="transmembrane region" description="Helical" evidence="1">
    <location>
        <begin position="20"/>
        <end position="47"/>
    </location>
</feature>
<dbReference type="Proteomes" id="UP000585050">
    <property type="component" value="Unassembled WGS sequence"/>
</dbReference>
<feature type="transmembrane region" description="Helical" evidence="1">
    <location>
        <begin position="276"/>
        <end position="293"/>
    </location>
</feature>
<evidence type="ECO:0000313" key="2">
    <source>
        <dbReference type="EMBL" id="NLR94560.1"/>
    </source>
</evidence>
<feature type="transmembrane region" description="Helical" evidence="1">
    <location>
        <begin position="419"/>
        <end position="441"/>
    </location>
</feature>
<keyword evidence="1" id="KW-0472">Membrane</keyword>
<evidence type="ECO:0000256" key="1">
    <source>
        <dbReference type="SAM" id="Phobius"/>
    </source>
</evidence>
<keyword evidence="3" id="KW-1185">Reference proteome</keyword>
<feature type="transmembrane region" description="Helical" evidence="1">
    <location>
        <begin position="347"/>
        <end position="368"/>
    </location>
</feature>
<evidence type="ECO:0000313" key="3">
    <source>
        <dbReference type="Proteomes" id="UP000585050"/>
    </source>
</evidence>
<keyword evidence="1" id="KW-0812">Transmembrane</keyword>
<feature type="transmembrane region" description="Helical" evidence="1">
    <location>
        <begin position="447"/>
        <end position="469"/>
    </location>
</feature>
<feature type="transmembrane region" description="Helical" evidence="1">
    <location>
        <begin position="305"/>
        <end position="326"/>
    </location>
</feature>
<dbReference type="AlphaFoldDB" id="A0A7X8SQI1"/>
<dbReference type="InterPro" id="IPR043742">
    <property type="entry name" value="DUF5687"/>
</dbReference>
<feature type="transmembrane region" description="Helical" evidence="1">
    <location>
        <begin position="138"/>
        <end position="155"/>
    </location>
</feature>
<name>A0A7X8SQI1_9BACT</name>
<feature type="transmembrane region" description="Helical" evidence="1">
    <location>
        <begin position="67"/>
        <end position="82"/>
    </location>
</feature>
<keyword evidence="1" id="KW-1133">Transmembrane helix</keyword>
<feature type="transmembrane region" description="Helical" evidence="1">
    <location>
        <begin position="103"/>
        <end position="132"/>
    </location>
</feature>
<feature type="transmembrane region" description="Helical" evidence="1">
    <location>
        <begin position="380"/>
        <end position="398"/>
    </location>
</feature>
<organism evidence="2 3">
    <name type="scientific">Flammeovirga agarivorans</name>
    <dbReference type="NCBI Taxonomy" id="2726742"/>
    <lineage>
        <taxon>Bacteria</taxon>
        <taxon>Pseudomonadati</taxon>
        <taxon>Bacteroidota</taxon>
        <taxon>Cytophagia</taxon>
        <taxon>Cytophagales</taxon>
        <taxon>Flammeovirgaceae</taxon>
        <taxon>Flammeovirga</taxon>
    </lineage>
</organism>
<evidence type="ECO:0008006" key="4">
    <source>
        <dbReference type="Google" id="ProtNLM"/>
    </source>
</evidence>
<dbReference type="RefSeq" id="WP_168885260.1">
    <property type="nucleotide sequence ID" value="NZ_JABAIL010000012.1"/>
</dbReference>
<comment type="caution">
    <text evidence="2">The sequence shown here is derived from an EMBL/GenBank/DDBJ whole genome shotgun (WGS) entry which is preliminary data.</text>
</comment>
<reference evidence="2 3" key="1">
    <citation type="submission" date="2020-04" db="EMBL/GenBank/DDBJ databases">
        <title>Flammeovirga sp. SR4, a novel species isolated from seawater.</title>
        <authorList>
            <person name="Wang X."/>
        </authorList>
    </citation>
    <scope>NUCLEOTIDE SEQUENCE [LARGE SCALE GENOMIC DNA]</scope>
    <source>
        <strain evidence="2 3">SR4</strain>
    </source>
</reference>
<proteinExistence type="predicted"/>
<feature type="transmembrane region" description="Helical" evidence="1">
    <location>
        <begin position="167"/>
        <end position="183"/>
    </location>
</feature>
<sequence length="486" mass="56356">MLLKLTYNYFLEKKRQVYDIPSVVTSFFLVLLLLYFSAITVLMGVFIEKIITKEFPDLDVLSVLNKYIFYYVLGDLLVRSILESTTKFNLKPYLYLPIKKSTLLVFLQVRSLFTFFNYFPFLFLISVCIGSGVDKSSLIIWLVVMTLQLFINTSLSYNFGKTIGKRFWSWVLIMAVLSGVLYLDFKQYIFLSDYYQVIVDKVIAMPLLLIIPVIIYCAVFAITHQLLKKKLYLDDETNSTSYSSFDLGNFIQGDSQLWTFIVYESKMILRNKRMRQSLIMSVVFILYPFFTIFDKNSGDIQLFFFSFFPATMIPSTFGQFMFAWEGSYFSFIRTQPFTMKEYVKAKYLMYAGLTTLVVLPLSLIYLAIKPIVTVMICVGYFYSVGVNLLLMMFLATYNEKKVDLDQQNAFNFQGVQAKHMLMVFPILMGVLIIFGGFYYLISLKAALISIVVIGVLGMLVHRPLINLVTDNLIEKRYKMTEGFKNS</sequence>
<dbReference type="EMBL" id="JABAIL010000012">
    <property type="protein sequence ID" value="NLR94560.1"/>
    <property type="molecule type" value="Genomic_DNA"/>
</dbReference>
<feature type="transmembrane region" description="Helical" evidence="1">
    <location>
        <begin position="203"/>
        <end position="222"/>
    </location>
</feature>